<evidence type="ECO:0000313" key="9">
    <source>
        <dbReference type="Proteomes" id="UP000032427"/>
    </source>
</evidence>
<comment type="subcellular location">
    <subcellularLocation>
        <location evidence="1">Cell membrane</location>
        <topology evidence="1">Multi-pass membrane protein</topology>
    </subcellularLocation>
</comment>
<keyword evidence="3 6" id="KW-0812">Transmembrane</keyword>
<dbReference type="PANTHER" id="PTHR42920">
    <property type="entry name" value="OS03G0707200 PROTEIN-RELATED"/>
    <property type="match status" value="1"/>
</dbReference>
<dbReference type="EMBL" id="LN554847">
    <property type="protein sequence ID" value="CED57860.1"/>
    <property type="molecule type" value="Genomic_DNA"/>
</dbReference>
<dbReference type="KEGG" id="awd:AWOD_II_1246"/>
<feature type="transmembrane region" description="Helical" evidence="6">
    <location>
        <begin position="188"/>
        <end position="206"/>
    </location>
</feature>
<organism evidence="8 9">
    <name type="scientific">Aliivibrio wodanis</name>
    <dbReference type="NCBI Taxonomy" id="80852"/>
    <lineage>
        <taxon>Bacteria</taxon>
        <taxon>Pseudomonadati</taxon>
        <taxon>Pseudomonadota</taxon>
        <taxon>Gammaproteobacteria</taxon>
        <taxon>Vibrionales</taxon>
        <taxon>Vibrionaceae</taxon>
        <taxon>Aliivibrio</taxon>
    </lineage>
</organism>
<dbReference type="InterPro" id="IPR000620">
    <property type="entry name" value="EamA_dom"/>
</dbReference>
<feature type="transmembrane region" description="Helical" evidence="6">
    <location>
        <begin position="124"/>
        <end position="140"/>
    </location>
</feature>
<dbReference type="NCBIfam" id="NF008676">
    <property type="entry name" value="PRK11689.1"/>
    <property type="match status" value="1"/>
</dbReference>
<protein>
    <submittedName>
        <fullName evidence="8">Inner membrane protein</fullName>
    </submittedName>
</protein>
<feature type="domain" description="EamA" evidence="7">
    <location>
        <begin position="162"/>
        <end position="288"/>
    </location>
</feature>
<feature type="transmembrane region" description="Helical" evidence="6">
    <location>
        <begin position="7"/>
        <end position="27"/>
    </location>
</feature>
<feature type="transmembrane region" description="Helical" evidence="6">
    <location>
        <begin position="160"/>
        <end position="176"/>
    </location>
</feature>
<evidence type="ECO:0000256" key="3">
    <source>
        <dbReference type="ARBA" id="ARBA00022692"/>
    </source>
</evidence>
<dbReference type="STRING" id="80852.AWOD_II_1246"/>
<evidence type="ECO:0000256" key="5">
    <source>
        <dbReference type="ARBA" id="ARBA00023136"/>
    </source>
</evidence>
<sequence length="300" mass="32930">MSLNTSYKYTIAGCTAILLWSMIVGLLRNVTEQLGPIGGAAMIYSVGSLFLVIVMGLPKLRIFSLRYLLIGGVLFISYEMCLSLALGMANSRNQAIEMSIINYLWPSLTVLFSVLASNKPVNKIIYPSILLSFFGVAWTLSGDSGLSITQLLNNAESNPVSYSLALIGAFLWAIYCNITKKLANGKNAITWFFIGTAIALWCKYTISNESAIVMTSNATIDLLLAGIIMGSGYALWNIGIIGGNMVLLATFSYFTPVLSTFFSAWILDIELTNQFWQGVMMVTIASLLCWWFTKENVDVK</sequence>
<keyword evidence="5 6" id="KW-0472">Membrane</keyword>
<name>A0A090I7U3_9GAMM</name>
<gene>
    <name evidence="8" type="ORF">AWOD_II_1246</name>
</gene>
<accession>A0A090I7U3</accession>
<dbReference type="PANTHER" id="PTHR42920:SF24">
    <property type="entry name" value="AROMATIC AMINO ACID EXPORTER YDDG"/>
    <property type="match status" value="1"/>
</dbReference>
<feature type="transmembrane region" description="Helical" evidence="6">
    <location>
        <begin position="100"/>
        <end position="117"/>
    </location>
</feature>
<dbReference type="InterPro" id="IPR051258">
    <property type="entry name" value="Diverse_Substrate_Transporter"/>
</dbReference>
<reference evidence="9" key="1">
    <citation type="submission" date="2014-09" db="EMBL/GenBank/DDBJ databases">
        <authorList>
            <person name="Hjerde E."/>
        </authorList>
    </citation>
    <scope>NUCLEOTIDE SEQUENCE [LARGE SCALE GENOMIC DNA]</scope>
    <source>
        <strain evidence="9">06/09/139</strain>
    </source>
</reference>
<feature type="transmembrane region" description="Helical" evidence="6">
    <location>
        <begin position="245"/>
        <end position="267"/>
    </location>
</feature>
<evidence type="ECO:0000256" key="4">
    <source>
        <dbReference type="ARBA" id="ARBA00022989"/>
    </source>
</evidence>
<dbReference type="HOGENOM" id="CLU_058959_1_1_6"/>
<evidence type="ECO:0000259" key="7">
    <source>
        <dbReference type="Pfam" id="PF00892"/>
    </source>
</evidence>
<feature type="transmembrane region" description="Helical" evidence="6">
    <location>
        <begin position="67"/>
        <end position="88"/>
    </location>
</feature>
<dbReference type="GO" id="GO:0005886">
    <property type="term" value="C:plasma membrane"/>
    <property type="evidence" value="ECO:0007669"/>
    <property type="project" value="UniProtKB-SubCell"/>
</dbReference>
<dbReference type="AlphaFoldDB" id="A0A090I7U3"/>
<dbReference type="InterPro" id="IPR037185">
    <property type="entry name" value="EmrE-like"/>
</dbReference>
<keyword evidence="2" id="KW-1003">Cell membrane</keyword>
<feature type="transmembrane region" description="Helical" evidence="6">
    <location>
        <begin position="218"/>
        <end position="238"/>
    </location>
</feature>
<feature type="transmembrane region" description="Helical" evidence="6">
    <location>
        <begin position="273"/>
        <end position="293"/>
    </location>
</feature>
<dbReference type="Pfam" id="PF00892">
    <property type="entry name" value="EamA"/>
    <property type="match status" value="1"/>
</dbReference>
<evidence type="ECO:0000256" key="1">
    <source>
        <dbReference type="ARBA" id="ARBA00004651"/>
    </source>
</evidence>
<feature type="transmembrane region" description="Helical" evidence="6">
    <location>
        <begin position="33"/>
        <end position="55"/>
    </location>
</feature>
<evidence type="ECO:0000256" key="2">
    <source>
        <dbReference type="ARBA" id="ARBA00022475"/>
    </source>
</evidence>
<evidence type="ECO:0000313" key="8">
    <source>
        <dbReference type="EMBL" id="CED57860.1"/>
    </source>
</evidence>
<keyword evidence="9" id="KW-1185">Reference proteome</keyword>
<dbReference type="PATRIC" id="fig|80852.17.peg.4054"/>
<dbReference type="SUPFAM" id="SSF103481">
    <property type="entry name" value="Multidrug resistance efflux transporter EmrE"/>
    <property type="match status" value="1"/>
</dbReference>
<proteinExistence type="predicted"/>
<keyword evidence="4 6" id="KW-1133">Transmembrane helix</keyword>
<dbReference type="Proteomes" id="UP000032427">
    <property type="component" value="Chromosome 2"/>
</dbReference>
<evidence type="ECO:0000256" key="6">
    <source>
        <dbReference type="SAM" id="Phobius"/>
    </source>
</evidence>